<dbReference type="InParanoid" id="A0A804HN66"/>
<protein>
    <submittedName>
        <fullName evidence="1">(wild Malaysian banana) hypothetical protein</fullName>
    </submittedName>
</protein>
<dbReference type="AlphaFoldDB" id="A0A804HN66"/>
<evidence type="ECO:0000313" key="4">
    <source>
        <dbReference type="Proteomes" id="UP000012960"/>
    </source>
</evidence>
<evidence type="ECO:0000313" key="3">
    <source>
        <dbReference type="EnsemblPlants" id="Ma00_p04150.1"/>
    </source>
</evidence>
<dbReference type="EMBL" id="HG996472">
    <property type="protein sequence ID" value="CAG1833646.1"/>
    <property type="molecule type" value="Genomic_DNA"/>
</dbReference>
<dbReference type="Gramene" id="Ma00_t04150.1">
    <property type="protein sequence ID" value="Ma00_p04150.1"/>
    <property type="gene ID" value="Ma00_g04150"/>
</dbReference>
<dbReference type="EMBL" id="HG996472">
    <property type="protein sequence ID" value="CAG1830138.1"/>
    <property type="molecule type" value="Genomic_DNA"/>
</dbReference>
<dbReference type="EnsemblPlants" id="Ma00_t04150.1">
    <property type="protein sequence ID" value="Ma00_p04150.1"/>
    <property type="gene ID" value="Ma00_g04150"/>
</dbReference>
<accession>A0A804HN66</accession>
<reference evidence="1" key="1">
    <citation type="submission" date="2021-03" db="EMBL/GenBank/DDBJ databases">
        <authorList>
            <consortium name="Genoscope - CEA"/>
            <person name="William W."/>
        </authorList>
    </citation>
    <scope>NUCLEOTIDE SEQUENCE</scope>
    <source>
        <strain evidence="1">Doubled-haploid Pahang</strain>
    </source>
</reference>
<dbReference type="Proteomes" id="UP000012960">
    <property type="component" value="Unplaced"/>
</dbReference>
<reference evidence="3" key="2">
    <citation type="submission" date="2021-05" db="UniProtKB">
        <authorList>
            <consortium name="EnsemblPlants"/>
        </authorList>
    </citation>
    <scope>IDENTIFICATION</scope>
    <source>
        <strain evidence="3">subsp. malaccensis</strain>
    </source>
</reference>
<gene>
    <name evidence="1" type="ORF">GSMUA_333920.1</name>
    <name evidence="2" type="ORF">GSMUA_95670.1</name>
</gene>
<proteinExistence type="predicted"/>
<organism evidence="3 4">
    <name type="scientific">Musa acuminata subsp. malaccensis</name>
    <name type="common">Wild banana</name>
    <name type="synonym">Musa malaccensis</name>
    <dbReference type="NCBI Taxonomy" id="214687"/>
    <lineage>
        <taxon>Eukaryota</taxon>
        <taxon>Viridiplantae</taxon>
        <taxon>Streptophyta</taxon>
        <taxon>Embryophyta</taxon>
        <taxon>Tracheophyta</taxon>
        <taxon>Spermatophyta</taxon>
        <taxon>Magnoliopsida</taxon>
        <taxon>Liliopsida</taxon>
        <taxon>Zingiberales</taxon>
        <taxon>Musaceae</taxon>
        <taxon>Musa</taxon>
    </lineage>
</organism>
<sequence length="40" mass="4317">MTDYDGIGALRTQGLTSGKWIDADDGMTIQASSARKIRCL</sequence>
<name>A0A804HN66_MUSAM</name>
<keyword evidence="4" id="KW-1185">Reference proteome</keyword>
<evidence type="ECO:0000313" key="2">
    <source>
        <dbReference type="EMBL" id="CAG1833646.1"/>
    </source>
</evidence>
<evidence type="ECO:0000313" key="1">
    <source>
        <dbReference type="EMBL" id="CAG1830138.1"/>
    </source>
</evidence>